<keyword evidence="3" id="KW-0436">Ligase</keyword>
<name>A0A0F9KAL4_9ZZZZ</name>
<dbReference type="EMBL" id="LAZR01008401">
    <property type="protein sequence ID" value="KKM78988.1"/>
    <property type="molecule type" value="Genomic_DNA"/>
</dbReference>
<dbReference type="NCBIfam" id="TIGR00132">
    <property type="entry name" value="gatA"/>
    <property type="match status" value="1"/>
</dbReference>
<evidence type="ECO:0000256" key="2">
    <source>
        <dbReference type="ARBA" id="ARBA00012739"/>
    </source>
</evidence>
<evidence type="ECO:0000259" key="8">
    <source>
        <dbReference type="Pfam" id="PF01425"/>
    </source>
</evidence>
<evidence type="ECO:0000256" key="7">
    <source>
        <dbReference type="ARBA" id="ARBA00047407"/>
    </source>
</evidence>
<evidence type="ECO:0000256" key="5">
    <source>
        <dbReference type="ARBA" id="ARBA00022840"/>
    </source>
</evidence>
<evidence type="ECO:0000256" key="1">
    <source>
        <dbReference type="ARBA" id="ARBA00008069"/>
    </source>
</evidence>
<evidence type="ECO:0000256" key="4">
    <source>
        <dbReference type="ARBA" id="ARBA00022741"/>
    </source>
</evidence>
<evidence type="ECO:0000313" key="9">
    <source>
        <dbReference type="EMBL" id="KKM78988.1"/>
    </source>
</evidence>
<comment type="caution">
    <text evidence="9">The sequence shown here is derived from an EMBL/GenBank/DDBJ whole genome shotgun (WGS) entry which is preliminary data.</text>
</comment>
<comment type="similarity">
    <text evidence="1">Belongs to the amidase family. GatA subfamily.</text>
</comment>
<gene>
    <name evidence="9" type="ORF">LCGC14_1354420</name>
</gene>
<dbReference type="HAMAP" id="MF_00120">
    <property type="entry name" value="GatA"/>
    <property type="match status" value="1"/>
</dbReference>
<dbReference type="PANTHER" id="PTHR11895">
    <property type="entry name" value="TRANSAMIDASE"/>
    <property type="match status" value="1"/>
</dbReference>
<dbReference type="InterPro" id="IPR004412">
    <property type="entry name" value="GatA"/>
</dbReference>
<accession>A0A0F9KAL4</accession>
<feature type="domain" description="Amidase" evidence="8">
    <location>
        <begin position="24"/>
        <end position="469"/>
    </location>
</feature>
<dbReference type="EC" id="6.3.5.7" evidence="2"/>
<dbReference type="Gene3D" id="3.90.1300.10">
    <property type="entry name" value="Amidase signature (AS) domain"/>
    <property type="match status" value="1"/>
</dbReference>
<dbReference type="GO" id="GO:0030956">
    <property type="term" value="C:glutamyl-tRNA(Gln) amidotransferase complex"/>
    <property type="evidence" value="ECO:0007669"/>
    <property type="project" value="InterPro"/>
</dbReference>
<dbReference type="SUPFAM" id="SSF75304">
    <property type="entry name" value="Amidase signature (AS) enzymes"/>
    <property type="match status" value="1"/>
</dbReference>
<reference evidence="9" key="1">
    <citation type="journal article" date="2015" name="Nature">
        <title>Complex archaea that bridge the gap between prokaryotes and eukaryotes.</title>
        <authorList>
            <person name="Spang A."/>
            <person name="Saw J.H."/>
            <person name="Jorgensen S.L."/>
            <person name="Zaremba-Niedzwiedzka K."/>
            <person name="Martijn J."/>
            <person name="Lind A.E."/>
            <person name="van Eijk R."/>
            <person name="Schleper C."/>
            <person name="Guy L."/>
            <person name="Ettema T.J."/>
        </authorList>
    </citation>
    <scope>NUCLEOTIDE SEQUENCE</scope>
</reference>
<keyword evidence="4" id="KW-0547">Nucleotide-binding</keyword>
<dbReference type="GO" id="GO:0005739">
    <property type="term" value="C:mitochondrion"/>
    <property type="evidence" value="ECO:0007669"/>
    <property type="project" value="UniProtKB-ARBA"/>
</dbReference>
<dbReference type="AlphaFoldDB" id="A0A0F9KAL4"/>
<dbReference type="InterPro" id="IPR000120">
    <property type="entry name" value="Amidase"/>
</dbReference>
<organism evidence="9">
    <name type="scientific">marine sediment metagenome</name>
    <dbReference type="NCBI Taxonomy" id="412755"/>
    <lineage>
        <taxon>unclassified sequences</taxon>
        <taxon>metagenomes</taxon>
        <taxon>ecological metagenomes</taxon>
    </lineage>
</organism>
<sequence length="493" mass="54973">MELRNYMGYELIEKIKKKEITILEIVQNTLSEIEKTDNLIHSFVHISKTKALKRAKELDNILNNRGSIGRLYGLPIGIKDLICIKDSPTTCGSKILENYHSPYNATVIERLIEEEDAICVGRTNMDEFAMGSSTENSSYGPTYNPWDLKRVPGGSSGGSAAAVASGQIIFSLGSDTGGSIRCPASYCGVVGLKPTYGRVSRYGLVSYANSLDQIGPISRCVHDSALLLEIIAGYDPLDSTTVKTEVDKYTEELQNPIENIVLGVPKEFFSEGLQKEVRDKVEKSIERLNSLGAKTIEVSFPHLEYAIPTYYLVAMCEASSNLARYDGLRYGSMNYDSHEDIYEVFSRARGENFGPEVRRRIILGSYALSAGYYDMFYMKALKVRTLIKNDFQRALKQCDVIISPTMPTTAFKIGDLVENPLQMYLMDVLTCPVNLAGLPALSIPCGFDDKDLPIGFQIIGDYFDEKTILNVGYLLEQDLNIYRKLAQIQKRGK</sequence>
<protein>
    <recommendedName>
        <fullName evidence="2">glutaminyl-tRNA synthase (glutamine-hydrolyzing)</fullName>
        <ecNumber evidence="2">6.3.5.7</ecNumber>
    </recommendedName>
</protein>
<dbReference type="InterPro" id="IPR020556">
    <property type="entry name" value="Amidase_CS"/>
</dbReference>
<proteinExistence type="inferred from homology"/>
<evidence type="ECO:0000256" key="6">
    <source>
        <dbReference type="ARBA" id="ARBA00022917"/>
    </source>
</evidence>
<dbReference type="GO" id="GO:0050567">
    <property type="term" value="F:glutaminyl-tRNA synthase (glutamine-hydrolyzing) activity"/>
    <property type="evidence" value="ECO:0007669"/>
    <property type="project" value="UniProtKB-EC"/>
</dbReference>
<dbReference type="InterPro" id="IPR036928">
    <property type="entry name" value="AS_sf"/>
</dbReference>
<dbReference type="GO" id="GO:0005524">
    <property type="term" value="F:ATP binding"/>
    <property type="evidence" value="ECO:0007669"/>
    <property type="project" value="UniProtKB-KW"/>
</dbReference>
<evidence type="ECO:0000256" key="3">
    <source>
        <dbReference type="ARBA" id="ARBA00022598"/>
    </source>
</evidence>
<dbReference type="PANTHER" id="PTHR11895:SF151">
    <property type="entry name" value="GLUTAMYL-TRNA(GLN) AMIDOTRANSFERASE SUBUNIT A"/>
    <property type="match status" value="1"/>
</dbReference>
<dbReference type="PIRSF" id="PIRSF001221">
    <property type="entry name" value="Amidase_fungi"/>
    <property type="match status" value="1"/>
</dbReference>
<keyword evidence="6" id="KW-0648">Protein biosynthesis</keyword>
<dbReference type="GO" id="GO:0006412">
    <property type="term" value="P:translation"/>
    <property type="evidence" value="ECO:0007669"/>
    <property type="project" value="UniProtKB-KW"/>
</dbReference>
<comment type="catalytic activity">
    <reaction evidence="7">
        <text>L-glutamyl-tRNA(Gln) + L-glutamine + ATP + H2O = L-glutaminyl-tRNA(Gln) + L-glutamate + ADP + phosphate + H(+)</text>
        <dbReference type="Rhea" id="RHEA:17521"/>
        <dbReference type="Rhea" id="RHEA-COMP:9681"/>
        <dbReference type="Rhea" id="RHEA-COMP:9684"/>
        <dbReference type="ChEBI" id="CHEBI:15377"/>
        <dbReference type="ChEBI" id="CHEBI:15378"/>
        <dbReference type="ChEBI" id="CHEBI:29985"/>
        <dbReference type="ChEBI" id="CHEBI:30616"/>
        <dbReference type="ChEBI" id="CHEBI:43474"/>
        <dbReference type="ChEBI" id="CHEBI:58359"/>
        <dbReference type="ChEBI" id="CHEBI:78520"/>
        <dbReference type="ChEBI" id="CHEBI:78521"/>
        <dbReference type="ChEBI" id="CHEBI:456216"/>
        <dbReference type="EC" id="6.3.5.7"/>
    </reaction>
</comment>
<dbReference type="Pfam" id="PF01425">
    <property type="entry name" value="Amidase"/>
    <property type="match status" value="1"/>
</dbReference>
<dbReference type="InterPro" id="IPR023631">
    <property type="entry name" value="Amidase_dom"/>
</dbReference>
<keyword evidence="5" id="KW-0067">ATP-binding</keyword>
<dbReference type="PROSITE" id="PS00571">
    <property type="entry name" value="AMIDASES"/>
    <property type="match status" value="1"/>
</dbReference>